<dbReference type="InterPro" id="IPR035490">
    <property type="entry name" value="GlmS/FrlB_SIS"/>
</dbReference>
<dbReference type="SUPFAM" id="SSF53697">
    <property type="entry name" value="SIS domain"/>
    <property type="match status" value="1"/>
</dbReference>
<dbReference type="CDD" id="cd00714">
    <property type="entry name" value="GFAT"/>
    <property type="match status" value="1"/>
</dbReference>
<dbReference type="PANTHER" id="PTHR10937:SF0">
    <property type="entry name" value="GLUTAMINE--FRUCTOSE-6-PHOSPHATE TRANSAMINASE (ISOMERIZING)"/>
    <property type="match status" value="1"/>
</dbReference>
<name>A0A6C0DQE5_9ZZZZ</name>
<dbReference type="PROSITE" id="PS51464">
    <property type="entry name" value="SIS"/>
    <property type="match status" value="2"/>
</dbReference>
<keyword evidence="6" id="KW-0677">Repeat</keyword>
<evidence type="ECO:0000259" key="9">
    <source>
        <dbReference type="PROSITE" id="PS51464"/>
    </source>
</evidence>
<dbReference type="GO" id="GO:0006487">
    <property type="term" value="P:protein N-linked glycosylation"/>
    <property type="evidence" value="ECO:0007669"/>
    <property type="project" value="TreeGrafter"/>
</dbReference>
<evidence type="ECO:0000256" key="6">
    <source>
        <dbReference type="ARBA" id="ARBA00022737"/>
    </source>
</evidence>
<dbReference type="InterPro" id="IPR001347">
    <property type="entry name" value="SIS_dom"/>
</dbReference>
<dbReference type="GO" id="GO:0006047">
    <property type="term" value="P:UDP-N-acetylglucosamine metabolic process"/>
    <property type="evidence" value="ECO:0007669"/>
    <property type="project" value="TreeGrafter"/>
</dbReference>
<dbReference type="Pfam" id="PF13522">
    <property type="entry name" value="GATase_6"/>
    <property type="match status" value="1"/>
</dbReference>
<organism evidence="10">
    <name type="scientific">viral metagenome</name>
    <dbReference type="NCBI Taxonomy" id="1070528"/>
    <lineage>
        <taxon>unclassified sequences</taxon>
        <taxon>metagenomes</taxon>
        <taxon>organismal metagenomes</taxon>
    </lineage>
</organism>
<feature type="domain" description="SIS" evidence="9">
    <location>
        <begin position="466"/>
        <end position="603"/>
    </location>
</feature>
<evidence type="ECO:0000256" key="5">
    <source>
        <dbReference type="ARBA" id="ARBA00022679"/>
    </source>
</evidence>
<dbReference type="Gene3D" id="3.40.50.10490">
    <property type="entry name" value="Glucose-6-phosphate isomerase like protein, domain 1"/>
    <property type="match status" value="2"/>
</dbReference>
<dbReference type="GO" id="GO:0097367">
    <property type="term" value="F:carbohydrate derivative binding"/>
    <property type="evidence" value="ECO:0007669"/>
    <property type="project" value="InterPro"/>
</dbReference>
<dbReference type="NCBIfam" id="NF001484">
    <property type="entry name" value="PRK00331.1"/>
    <property type="match status" value="1"/>
</dbReference>
<dbReference type="InterPro" id="IPR035466">
    <property type="entry name" value="GlmS/AgaS_SIS"/>
</dbReference>
<evidence type="ECO:0000259" key="8">
    <source>
        <dbReference type="PROSITE" id="PS51278"/>
    </source>
</evidence>
<dbReference type="PROSITE" id="PS51278">
    <property type="entry name" value="GATASE_TYPE_2"/>
    <property type="match status" value="1"/>
</dbReference>
<dbReference type="InterPro" id="IPR017932">
    <property type="entry name" value="GATase_2_dom"/>
</dbReference>
<evidence type="ECO:0000256" key="2">
    <source>
        <dbReference type="ARBA" id="ARBA00012916"/>
    </source>
</evidence>
<evidence type="ECO:0000256" key="7">
    <source>
        <dbReference type="ARBA" id="ARBA00022962"/>
    </source>
</evidence>
<dbReference type="FunFam" id="3.40.50.10490:FF:000036">
    <property type="entry name" value="Glutamine-fructose-6-phosphate transaminase (Isomerizing), variant"/>
    <property type="match status" value="1"/>
</dbReference>
<dbReference type="InterPro" id="IPR005855">
    <property type="entry name" value="GFAT"/>
</dbReference>
<proteinExistence type="predicted"/>
<dbReference type="NCBIfam" id="TIGR01135">
    <property type="entry name" value="glmS"/>
    <property type="match status" value="1"/>
</dbReference>
<sequence length="613" mass="68812">MCGIVGYLGNSSVKEFILTGLRLLQNRGYDSVGIGFIFENKLTTIKYASTETNDSLKTLETNLNDTNFDSQMVAIGHTRWATHGGKTDLNAHPHHDNNDRISIVHNGIIENFKELKKQLICDGYFFRSQTDTEIISVLIGKHLDNDNTMEDAIRLAIGELSGTWALVIIHRDYPNKIWVTRNGSPLLLGMDDTFIMIASEQIAFSNYIQKYISIENHDIIEITKTDDSIVYNKSLHSYSVKQKQDVNIETTPTGYDHWMLKEIFEQPESIQRALNNGGRIESNITVKLGGLDQCRQRLLELNHIILLGCGTSFHAGLWSLELFKKLDIFDTVSIYDGADFSDYDIPKKGKTGLILLSQSGETRDLHRCLQIANDYSLITIGVVNVQDSLIARETDCGVYLNAGREVAVASTKSFTNQCIILTLISIWFSQNRGTAMVMRQKIIKDIRKLFFNIQSIFDNIELLDPLIDILSARPSMFLLGKGQAEAIAKEGALKLKEIAYINAEGYSASALKHGPFAMITDGLPIFLFDINEQHREKIYNTYQEIAARGAYAITITDNPTNSFDGHIISIEKNQTFGGILANIYIQIISYLVSIKKGNNPDYPRNLAKVVTVE</sequence>
<dbReference type="CDD" id="cd05009">
    <property type="entry name" value="SIS_GlmS_GlmD_2"/>
    <property type="match status" value="1"/>
</dbReference>
<dbReference type="InterPro" id="IPR047084">
    <property type="entry name" value="GFAT_N"/>
</dbReference>
<keyword evidence="7" id="KW-0315">Glutamine amidotransferase</keyword>
<evidence type="ECO:0000256" key="3">
    <source>
        <dbReference type="ARBA" id="ARBA00016090"/>
    </source>
</evidence>
<dbReference type="Gene3D" id="3.60.20.10">
    <property type="entry name" value="Glutamine Phosphoribosylpyrophosphate, subunit 1, domain 1"/>
    <property type="match status" value="1"/>
</dbReference>
<dbReference type="CDD" id="cd05008">
    <property type="entry name" value="SIS_GlmS_GlmD_1"/>
    <property type="match status" value="1"/>
</dbReference>
<dbReference type="Pfam" id="PF01380">
    <property type="entry name" value="SIS"/>
    <property type="match status" value="2"/>
</dbReference>
<dbReference type="FunFam" id="3.60.20.10:FF:000006">
    <property type="entry name" value="Glutamine--fructose-6-phosphate aminotransferase [isomerizing]"/>
    <property type="match status" value="1"/>
</dbReference>
<feature type="domain" description="Glutamine amidotransferase type-2" evidence="8">
    <location>
        <begin position="2"/>
        <end position="225"/>
    </location>
</feature>
<accession>A0A6C0DQE5</accession>
<reference evidence="10" key="1">
    <citation type="journal article" date="2020" name="Nature">
        <title>Giant virus diversity and host interactions through global metagenomics.</title>
        <authorList>
            <person name="Schulz F."/>
            <person name="Roux S."/>
            <person name="Paez-Espino D."/>
            <person name="Jungbluth S."/>
            <person name="Walsh D.A."/>
            <person name="Denef V.J."/>
            <person name="McMahon K.D."/>
            <person name="Konstantinidis K.T."/>
            <person name="Eloe-Fadrosh E.A."/>
            <person name="Kyrpides N.C."/>
            <person name="Woyke T."/>
        </authorList>
    </citation>
    <scope>NUCLEOTIDE SEQUENCE</scope>
    <source>
        <strain evidence="10">GVMAG-M-3300023174-49</strain>
    </source>
</reference>
<dbReference type="EC" id="2.6.1.16" evidence="2"/>
<protein>
    <recommendedName>
        <fullName evidence="3">Glutamine--fructose-6-phosphate aminotransferase [isomerizing]</fullName>
        <ecNumber evidence="2">2.6.1.16</ecNumber>
    </recommendedName>
</protein>
<dbReference type="GO" id="GO:0004360">
    <property type="term" value="F:glutamine-fructose-6-phosphate transaminase (isomerizing) activity"/>
    <property type="evidence" value="ECO:0007669"/>
    <property type="project" value="UniProtKB-EC"/>
</dbReference>
<evidence type="ECO:0000256" key="1">
    <source>
        <dbReference type="ARBA" id="ARBA00001031"/>
    </source>
</evidence>
<comment type="catalytic activity">
    <reaction evidence="1">
        <text>D-fructose 6-phosphate + L-glutamine = D-glucosamine 6-phosphate + L-glutamate</text>
        <dbReference type="Rhea" id="RHEA:13237"/>
        <dbReference type="ChEBI" id="CHEBI:29985"/>
        <dbReference type="ChEBI" id="CHEBI:58359"/>
        <dbReference type="ChEBI" id="CHEBI:58725"/>
        <dbReference type="ChEBI" id="CHEBI:61527"/>
        <dbReference type="EC" id="2.6.1.16"/>
    </reaction>
</comment>
<dbReference type="EMBL" id="MN739660">
    <property type="protein sequence ID" value="QHT18837.1"/>
    <property type="molecule type" value="Genomic_DNA"/>
</dbReference>
<keyword evidence="5" id="KW-0808">Transferase</keyword>
<dbReference type="AlphaFoldDB" id="A0A6C0DQE5"/>
<dbReference type="InterPro" id="IPR046348">
    <property type="entry name" value="SIS_dom_sf"/>
</dbReference>
<dbReference type="GO" id="GO:0006002">
    <property type="term" value="P:fructose 6-phosphate metabolic process"/>
    <property type="evidence" value="ECO:0007669"/>
    <property type="project" value="TreeGrafter"/>
</dbReference>
<evidence type="ECO:0000313" key="10">
    <source>
        <dbReference type="EMBL" id="QHT18837.1"/>
    </source>
</evidence>
<dbReference type="InterPro" id="IPR029055">
    <property type="entry name" value="Ntn_hydrolases_N"/>
</dbReference>
<dbReference type="PANTHER" id="PTHR10937">
    <property type="entry name" value="GLUCOSAMINE--FRUCTOSE-6-PHOSPHATE AMINOTRANSFERASE, ISOMERIZING"/>
    <property type="match status" value="1"/>
</dbReference>
<feature type="domain" description="SIS" evidence="9">
    <location>
        <begin position="294"/>
        <end position="434"/>
    </location>
</feature>
<evidence type="ECO:0000256" key="4">
    <source>
        <dbReference type="ARBA" id="ARBA00022576"/>
    </source>
</evidence>
<dbReference type="SUPFAM" id="SSF56235">
    <property type="entry name" value="N-terminal nucleophile aminohydrolases (Ntn hydrolases)"/>
    <property type="match status" value="1"/>
</dbReference>
<keyword evidence="4" id="KW-0032">Aminotransferase</keyword>